<proteinExistence type="predicted"/>
<dbReference type="EMBL" id="SMBT01000001">
    <property type="protein sequence ID" value="TCU90272.1"/>
    <property type="molecule type" value="Genomic_DNA"/>
</dbReference>
<evidence type="ECO:0000313" key="4">
    <source>
        <dbReference type="Proteomes" id="UP000295794"/>
    </source>
</evidence>
<sequence>MQVVAKQGDTLDDICWRIYGKTAGVTEAALAANHRLADLGPLIPMGTLIDLPDAIPPESKKTIIQLWD</sequence>
<dbReference type="Proteomes" id="UP000255108">
    <property type="component" value="Unassembled WGS sequence"/>
</dbReference>
<dbReference type="EMBL" id="UGHR01000001">
    <property type="protein sequence ID" value="STQ89299.1"/>
    <property type="molecule type" value="Genomic_DNA"/>
</dbReference>
<dbReference type="Proteomes" id="UP000295794">
    <property type="component" value="Unassembled WGS sequence"/>
</dbReference>
<evidence type="ECO:0000313" key="1">
    <source>
        <dbReference type="EMBL" id="STQ89299.1"/>
    </source>
</evidence>
<evidence type="ECO:0000313" key="3">
    <source>
        <dbReference type="Proteomes" id="UP000255108"/>
    </source>
</evidence>
<dbReference type="OrthoDB" id="8759063at2"/>
<dbReference type="InterPro" id="IPR008861">
    <property type="entry name" value="GpX-like"/>
</dbReference>
<gene>
    <name evidence="2" type="ORF">EV682_101297</name>
    <name evidence="1" type="ORF">NCTC11159_00315</name>
</gene>
<dbReference type="RefSeq" id="WP_115225761.1">
    <property type="nucleotide sequence ID" value="NZ_CAWOLO010000001.1"/>
</dbReference>
<evidence type="ECO:0000313" key="2">
    <source>
        <dbReference type="EMBL" id="TCU90272.1"/>
    </source>
</evidence>
<name>A0A377Q3Y4_9NEIS</name>
<dbReference type="AlphaFoldDB" id="A0A377Q3Y4"/>
<keyword evidence="4" id="KW-1185">Reference proteome</keyword>
<reference evidence="1 3" key="1">
    <citation type="submission" date="2018-06" db="EMBL/GenBank/DDBJ databases">
        <authorList>
            <consortium name="Pathogen Informatics"/>
            <person name="Doyle S."/>
        </authorList>
    </citation>
    <scope>NUCLEOTIDE SEQUENCE [LARGE SCALE GENOMIC DNA]</scope>
    <source>
        <strain evidence="1 3">NCTC11159</strain>
    </source>
</reference>
<dbReference type="Pfam" id="PF05489">
    <property type="entry name" value="Phage_tail_X"/>
    <property type="match status" value="1"/>
</dbReference>
<protein>
    <submittedName>
        <fullName evidence="1 2">Phage tail protein X</fullName>
    </submittedName>
</protein>
<organism evidence="1 3">
    <name type="scientific">Iodobacter fluviatilis</name>
    <dbReference type="NCBI Taxonomy" id="537"/>
    <lineage>
        <taxon>Bacteria</taxon>
        <taxon>Pseudomonadati</taxon>
        <taxon>Pseudomonadota</taxon>
        <taxon>Betaproteobacteria</taxon>
        <taxon>Neisseriales</taxon>
        <taxon>Chitinibacteraceae</taxon>
        <taxon>Iodobacter</taxon>
    </lineage>
</organism>
<accession>A0A377Q3Y4</accession>
<reference evidence="2 4" key="2">
    <citation type="submission" date="2019-03" db="EMBL/GenBank/DDBJ databases">
        <title>Genomic Encyclopedia of Type Strains, Phase IV (KMG-IV): sequencing the most valuable type-strain genomes for metagenomic binning, comparative biology and taxonomic classification.</title>
        <authorList>
            <person name="Goeker M."/>
        </authorList>
    </citation>
    <scope>NUCLEOTIDE SEQUENCE [LARGE SCALE GENOMIC DNA]</scope>
    <source>
        <strain evidence="2 4">DSM 3764</strain>
    </source>
</reference>